<dbReference type="SUPFAM" id="SSF81606">
    <property type="entry name" value="PP2C-like"/>
    <property type="match status" value="1"/>
</dbReference>
<dbReference type="InterPro" id="IPR003660">
    <property type="entry name" value="HAMP_dom"/>
</dbReference>
<keyword evidence="1" id="KW-0378">Hydrolase</keyword>
<dbReference type="Gene3D" id="1.20.120.1530">
    <property type="match status" value="2"/>
</dbReference>
<feature type="domain" description="HAMP" evidence="3">
    <location>
        <begin position="182"/>
        <end position="234"/>
    </location>
</feature>
<organism evidence="4">
    <name type="scientific">Candidatus Moduliflexus flocculans</name>
    <dbReference type="NCBI Taxonomy" id="1499966"/>
    <lineage>
        <taxon>Bacteria</taxon>
        <taxon>Candidatus Moduliflexota</taxon>
        <taxon>Candidatus Moduliflexia</taxon>
        <taxon>Candidatus Moduliflexales</taxon>
        <taxon>Candidatus Moduliflexaceae</taxon>
    </lineage>
</organism>
<dbReference type="InterPro" id="IPR036457">
    <property type="entry name" value="PPM-type-like_dom_sf"/>
</dbReference>
<dbReference type="HOGENOM" id="CLU_410880_0_0_0"/>
<dbReference type="InterPro" id="IPR001932">
    <property type="entry name" value="PPM-type_phosphatase-like_dom"/>
</dbReference>
<dbReference type="GO" id="GO:0016020">
    <property type="term" value="C:membrane"/>
    <property type="evidence" value="ECO:0007669"/>
    <property type="project" value="InterPro"/>
</dbReference>
<dbReference type="CDD" id="cd06225">
    <property type="entry name" value="HAMP"/>
    <property type="match status" value="1"/>
</dbReference>
<dbReference type="EMBL" id="DF820455">
    <property type="protein sequence ID" value="GAK49429.1"/>
    <property type="molecule type" value="Genomic_DNA"/>
</dbReference>
<evidence type="ECO:0000256" key="1">
    <source>
        <dbReference type="ARBA" id="ARBA00022801"/>
    </source>
</evidence>
<dbReference type="PANTHER" id="PTHR43156">
    <property type="entry name" value="STAGE II SPORULATION PROTEIN E-RELATED"/>
    <property type="match status" value="1"/>
</dbReference>
<dbReference type="STRING" id="1499966.U14_00651"/>
<sequence>MTPMTRRWHQSIQCQLGFSLLAIITIMLAMFGVYQYQETRSDSLQELRDMSAVIQARLSEYLIFPMWNMNFELIERTLLAEMKEKRVYALIVREVSNDAILKGKIRNDQWEIQDVGSAVLPANLLVSRCDIVNEGEKLGSVEIYLTTKFMNERLRRGIEKNILTIIALDIALLFVLSIALRRLLISPITQILRMAKAIADGDFRQDIQIRRQNEIGEFAEAFRHMKETINQVLEEMNTVNEAIQAGKLSSRGKAEAFSGKWQELVIGVNQVITTCVTPLNATSASLERLAKGEIPERVTEAYQGDFDAIKRHLNMLIEATYQTTRMAEEISKGNLTIEARERSEADSFMQALNRMIHCLREILGEMDAVVRTVQTGRLDVRGNADAFSGGWRELVVGVNNVIDAFMQITHVSEQLKMDNLRMKTEMELAQRIQTSLLPKSLEKFHADFEMSAAMLPAEEVGGDYYDALLDQAGSLWLGIGDVSGHGVTSGLIMMMAQTIQTTIEANYQVTPKDVVIAMNKVLYHNIHTRMETDHHMTFTALKYLGCGEFQHAGMHVDLLVYRQQLRDCETVETDGVFLGFIDDVANATENRTFSLNPGDILVLYTDGIIEAANSNNELFDVSRLRACVNVDAHRPLHELRETILREALEWCKHQMDDDMTLLLLRRIH</sequence>
<dbReference type="SUPFAM" id="SSF58104">
    <property type="entry name" value="Methyl-accepting chemotaxis protein (MCP) signaling domain"/>
    <property type="match status" value="1"/>
</dbReference>
<keyword evidence="5" id="KW-1185">Reference proteome</keyword>
<dbReference type="Pfam" id="PF00672">
    <property type="entry name" value="HAMP"/>
    <property type="match status" value="1"/>
</dbReference>
<dbReference type="Pfam" id="PF07228">
    <property type="entry name" value="SpoIIE"/>
    <property type="match status" value="1"/>
</dbReference>
<evidence type="ECO:0000259" key="3">
    <source>
        <dbReference type="PROSITE" id="PS50885"/>
    </source>
</evidence>
<dbReference type="Gene3D" id="3.60.40.10">
    <property type="entry name" value="PPM-type phosphatase domain"/>
    <property type="match status" value="1"/>
</dbReference>
<keyword evidence="2" id="KW-0812">Transmembrane</keyword>
<feature type="transmembrane region" description="Helical" evidence="2">
    <location>
        <begin position="16"/>
        <end position="34"/>
    </location>
</feature>
<dbReference type="SUPFAM" id="SSF158472">
    <property type="entry name" value="HAMP domain-like"/>
    <property type="match status" value="1"/>
</dbReference>
<dbReference type="Pfam" id="PF18947">
    <property type="entry name" value="HAMP_2"/>
    <property type="match status" value="1"/>
</dbReference>
<dbReference type="SMART" id="SM00304">
    <property type="entry name" value="HAMP"/>
    <property type="match status" value="2"/>
</dbReference>
<name>A0A0S6VQI8_9BACT</name>
<dbReference type="InterPro" id="IPR052016">
    <property type="entry name" value="Bact_Sigma-Reg"/>
</dbReference>
<evidence type="ECO:0000313" key="4">
    <source>
        <dbReference type="EMBL" id="GAK49429.1"/>
    </source>
</evidence>
<gene>
    <name evidence="4" type="ORF">U14_00651</name>
</gene>
<accession>A0A0S6VQI8</accession>
<evidence type="ECO:0000313" key="5">
    <source>
        <dbReference type="Proteomes" id="UP000030700"/>
    </source>
</evidence>
<dbReference type="AlphaFoldDB" id="A0A0S6VQI8"/>
<reference evidence="4" key="1">
    <citation type="journal article" date="2015" name="PeerJ">
        <title>First genomic representation of candidate bacterial phylum KSB3 points to enhanced environmental sensing as a trigger of wastewater bulking.</title>
        <authorList>
            <person name="Sekiguchi Y."/>
            <person name="Ohashi A."/>
            <person name="Parks D.H."/>
            <person name="Yamauchi T."/>
            <person name="Tyson G.W."/>
            <person name="Hugenholtz P."/>
        </authorList>
    </citation>
    <scope>NUCLEOTIDE SEQUENCE [LARGE SCALE GENOMIC DNA]</scope>
</reference>
<protein>
    <recommendedName>
        <fullName evidence="3">HAMP domain-containing protein</fullName>
    </recommendedName>
</protein>
<keyword evidence="2" id="KW-0472">Membrane</keyword>
<feature type="transmembrane region" description="Helical" evidence="2">
    <location>
        <begin position="162"/>
        <end position="184"/>
    </location>
</feature>
<dbReference type="PANTHER" id="PTHR43156:SF2">
    <property type="entry name" value="STAGE II SPORULATION PROTEIN E"/>
    <property type="match status" value="1"/>
</dbReference>
<dbReference type="SMART" id="SM00331">
    <property type="entry name" value="PP2C_SIG"/>
    <property type="match status" value="1"/>
</dbReference>
<dbReference type="GO" id="GO:0007165">
    <property type="term" value="P:signal transduction"/>
    <property type="evidence" value="ECO:0007669"/>
    <property type="project" value="InterPro"/>
</dbReference>
<proteinExistence type="predicted"/>
<dbReference type="Proteomes" id="UP000030700">
    <property type="component" value="Unassembled WGS sequence"/>
</dbReference>
<keyword evidence="2" id="KW-1133">Transmembrane helix</keyword>
<dbReference type="PROSITE" id="PS50885">
    <property type="entry name" value="HAMP"/>
    <property type="match status" value="2"/>
</dbReference>
<evidence type="ECO:0000256" key="2">
    <source>
        <dbReference type="SAM" id="Phobius"/>
    </source>
</evidence>
<dbReference type="GO" id="GO:0016791">
    <property type="term" value="F:phosphatase activity"/>
    <property type="evidence" value="ECO:0007669"/>
    <property type="project" value="TreeGrafter"/>
</dbReference>
<feature type="domain" description="HAMP" evidence="3">
    <location>
        <begin position="276"/>
        <end position="325"/>
    </location>
</feature>